<dbReference type="EC" id="3.6.1.15" evidence="6"/>
<evidence type="ECO:0000256" key="3">
    <source>
        <dbReference type="ARBA" id="ARBA00022806"/>
    </source>
</evidence>
<accession>C2ERR2</accession>
<dbReference type="InterPro" id="IPR014015">
    <property type="entry name" value="Helicase_SF3_DNA-vir"/>
</dbReference>
<dbReference type="GO" id="GO:0017111">
    <property type="term" value="F:ribonucleoside triphosphate phosphatase activity"/>
    <property type="evidence" value="ECO:0007669"/>
    <property type="project" value="UniProtKB-EC"/>
</dbReference>
<evidence type="ECO:0000256" key="2">
    <source>
        <dbReference type="ARBA" id="ARBA00022801"/>
    </source>
</evidence>
<dbReference type="STRING" id="1423814.HMPREF0549_0148"/>
<dbReference type="InterPro" id="IPR054468">
    <property type="entry name" value="NrSPol-like_HBD"/>
</dbReference>
<evidence type="ECO:0000313" key="7">
    <source>
        <dbReference type="Proteomes" id="UP000004483"/>
    </source>
</evidence>
<reference evidence="6 7" key="1">
    <citation type="submission" date="2009-01" db="EMBL/GenBank/DDBJ databases">
        <authorList>
            <person name="Qin X."/>
            <person name="Bachman B."/>
            <person name="Battles P."/>
            <person name="Bell A."/>
            <person name="Bess C."/>
            <person name="Bickham C."/>
            <person name="Chaboub L."/>
            <person name="Chen D."/>
            <person name="Coyle M."/>
            <person name="Deiros D.R."/>
            <person name="Dinh H."/>
            <person name="Forbes L."/>
            <person name="Fowler G."/>
            <person name="Francisco L."/>
            <person name="Fu Q."/>
            <person name="Gubbala S."/>
            <person name="Hale W."/>
            <person name="Han Y."/>
            <person name="Hemphill L."/>
            <person name="Highlander S.K."/>
            <person name="Hirani K."/>
            <person name="Hogues M."/>
            <person name="Jackson L."/>
            <person name="Jakkamsetti A."/>
            <person name="Javaid M."/>
            <person name="Jiang H."/>
            <person name="Korchina V."/>
            <person name="Kovar C."/>
            <person name="Lara F."/>
            <person name="Lee S."/>
            <person name="Mata R."/>
            <person name="Mathew T."/>
            <person name="Moen C."/>
            <person name="Morales K."/>
            <person name="Munidasa M."/>
            <person name="Nazareth L."/>
            <person name="Ngo R."/>
            <person name="Nguyen L."/>
            <person name="Okwuonu G."/>
            <person name="Ongeri F."/>
            <person name="Patil S."/>
            <person name="Petrosino J."/>
            <person name="Pham C."/>
            <person name="Pham P."/>
            <person name="Pu L.-L."/>
            <person name="Puazo M."/>
            <person name="Raj R."/>
            <person name="Reid J."/>
            <person name="Rouhana J."/>
            <person name="Saada N."/>
            <person name="Shang Y."/>
            <person name="Simmons D."/>
            <person name="Thornton R."/>
            <person name="Warren J."/>
            <person name="Weissenberger G."/>
            <person name="Zhang J."/>
            <person name="Zhang L."/>
            <person name="Zhou C."/>
            <person name="Zhu D."/>
            <person name="Muzny D."/>
            <person name="Worley K."/>
            <person name="Gibbs R."/>
        </authorList>
    </citation>
    <scope>NUCLEOTIDE SEQUENCE [LARGE SCALE GENOMIC DNA]</scope>
    <source>
        <strain evidence="6 7">ATCC 49540</strain>
    </source>
</reference>
<dbReference type="InterPro" id="IPR004968">
    <property type="entry name" value="DNA_primase/NTPase_C"/>
</dbReference>
<sequence length="803" mass="92813">MNCHSKRFESVHLQHRVDGMPIKKASEVKIVAYEAIPEELRKLNQWGNYHRIWVEKRNKYTKIPLNPWNGEDGKSNDSSTWSDFDTALQAIDKYPQADGLAFYFANGYVGLDIDHIADELDKVREGDSDPENYVNKAHQLTKGSYMEISMSGEGIHCIFKGKIPGNRRRKGNYEMYQSGRFFALTGNTLNSQPTIKSLDHEEMAKLYTHYFGNDKVMPFPQNSPQITTNDLSLDEVISRAERSSSGKRFKMFMEGGWEDFYPSHSEADMAFANDLAFWTGRDFNQMDTIFRQSSLMRPKFDSKRGKTTYGIALLNKAINETSDVFNPHGKPEFNYDLSFLNNDDSKKKHPQRSWDDMGNAQRFMDMYGDNFKYSYIDKCFYYYNNSYWEPDQTGIVEKCADNVISNMKNEKIHVAPDVKDEDAKKDWEKFLKKSRSNRSKKNMLEELKHHIPVLHSQFDKEIMLLNTKSGYVDLNSGVLHDHDRDKMFSQQTAAEYTDNIDCPEWDKFLHQVFNNNEELIHYIQKAVGYSATGSVKEQVMFILYGNGRNGKSVFINTIADILGTYAETMNVSSIMVKNNNGANSDIARLEGARLVISSEANEGSRLDEGLLKQLTGGDKIVARHLYGNEFEFNPEFKLWMATNHKPLIRGTDEGIWRRIMLIPFTVQIPKDKVDKDLKYKLQREGTGILNWIVQGAMMWQAEGLNPPEIVTKASQEYKDEMDVVSYFVSEKCETGSDYKVPAGELFNVYREWANESGEYSMPKQKFGREMKKKFEYKRTMNGRYYLGLRIAQDSRTNFLNKTP</sequence>
<feature type="domain" description="SF3 helicase" evidence="5">
    <location>
        <begin position="518"/>
        <end position="677"/>
    </location>
</feature>
<dbReference type="Gene3D" id="3.40.50.300">
    <property type="entry name" value="P-loop containing nucleotide triphosphate hydrolases"/>
    <property type="match status" value="1"/>
</dbReference>
<dbReference type="HOGENOM" id="CLU_018483_1_1_9"/>
<keyword evidence="4" id="KW-0067">ATP-binding</keyword>
<dbReference type="PANTHER" id="PTHR35372:SF2">
    <property type="entry name" value="SF3 HELICASE DOMAIN-CONTAINING PROTEIN"/>
    <property type="match status" value="1"/>
</dbReference>
<gene>
    <name evidence="6" type="ORF">HMPREF0549_0148</name>
</gene>
<evidence type="ECO:0000256" key="1">
    <source>
        <dbReference type="ARBA" id="ARBA00022741"/>
    </source>
</evidence>
<dbReference type="PROSITE" id="PS51206">
    <property type="entry name" value="SF3_HELICASE_1"/>
    <property type="match status" value="1"/>
</dbReference>
<dbReference type="SMART" id="SM00885">
    <property type="entry name" value="D5_N"/>
    <property type="match status" value="1"/>
</dbReference>
<keyword evidence="1" id="KW-0547">Nucleotide-binding</keyword>
<dbReference type="InterPro" id="IPR014818">
    <property type="entry name" value="Phage/plasmid_primase_P4_C"/>
</dbReference>
<evidence type="ECO:0000259" key="5">
    <source>
        <dbReference type="PROSITE" id="PS51206"/>
    </source>
</evidence>
<dbReference type="InterPro" id="IPR006500">
    <property type="entry name" value="Helicase_put_C_phage/plasmid"/>
</dbReference>
<comment type="caution">
    <text evidence="6">The sequence shown here is derived from an EMBL/GenBank/DDBJ whole genome shotgun (WGS) entry which is preliminary data.</text>
</comment>
<proteinExistence type="predicted"/>
<dbReference type="Pfam" id="PF22763">
    <property type="entry name" value="NrS1-1_pol-like_HBD"/>
    <property type="match status" value="1"/>
</dbReference>
<evidence type="ECO:0000313" key="6">
    <source>
        <dbReference type="EMBL" id="EEJ41397.1"/>
    </source>
</evidence>
<dbReference type="Pfam" id="PF03288">
    <property type="entry name" value="Pox_D5"/>
    <property type="match status" value="1"/>
</dbReference>
<keyword evidence="2 6" id="KW-0378">Hydrolase</keyword>
<dbReference type="InterPro" id="IPR045455">
    <property type="entry name" value="NrS-1_pol-like_helicase"/>
</dbReference>
<organism evidence="6 7">
    <name type="scientific">Limosilactobacillus vaginalis DSM 5837 = ATCC 49540</name>
    <dbReference type="NCBI Taxonomy" id="1423814"/>
    <lineage>
        <taxon>Bacteria</taxon>
        <taxon>Bacillati</taxon>
        <taxon>Bacillota</taxon>
        <taxon>Bacilli</taxon>
        <taxon>Lactobacillales</taxon>
        <taxon>Lactobacillaceae</taxon>
        <taxon>Limosilactobacillus</taxon>
    </lineage>
</organism>
<dbReference type="InterPro" id="IPR051620">
    <property type="entry name" value="ORF904-like_C"/>
</dbReference>
<protein>
    <submittedName>
        <fullName evidence="6">Nucleoside triphosphatase, D5 family</fullName>
        <ecNumber evidence="6">3.6.1.15</ecNumber>
    </submittedName>
</protein>
<dbReference type="eggNOG" id="COG4983">
    <property type="taxonomic scope" value="Bacteria"/>
</dbReference>
<keyword evidence="3" id="KW-0347">Helicase</keyword>
<dbReference type="Proteomes" id="UP000004483">
    <property type="component" value="Unassembled WGS sequence"/>
</dbReference>
<dbReference type="GO" id="GO:0004386">
    <property type="term" value="F:helicase activity"/>
    <property type="evidence" value="ECO:0007669"/>
    <property type="project" value="UniProtKB-KW"/>
</dbReference>
<dbReference type="GO" id="GO:0005524">
    <property type="term" value="F:ATP binding"/>
    <property type="evidence" value="ECO:0007669"/>
    <property type="project" value="UniProtKB-KW"/>
</dbReference>
<dbReference type="PANTHER" id="PTHR35372">
    <property type="entry name" value="ATP BINDING PROTEIN-RELATED"/>
    <property type="match status" value="1"/>
</dbReference>
<dbReference type="AlphaFoldDB" id="C2ERR2"/>
<dbReference type="InterPro" id="IPR027417">
    <property type="entry name" value="P-loop_NTPase"/>
</dbReference>
<name>C2ERR2_9LACO</name>
<dbReference type="NCBIfam" id="TIGR01613">
    <property type="entry name" value="primase_Cterm"/>
    <property type="match status" value="1"/>
</dbReference>
<dbReference type="eggNOG" id="COG3378">
    <property type="taxonomic scope" value="Bacteria"/>
</dbReference>
<dbReference type="EMBL" id="ACGV01000011">
    <property type="protein sequence ID" value="EEJ41397.1"/>
    <property type="molecule type" value="Genomic_DNA"/>
</dbReference>
<dbReference type="Pfam" id="PF19263">
    <property type="entry name" value="DUF5906"/>
    <property type="match status" value="1"/>
</dbReference>
<evidence type="ECO:0000256" key="4">
    <source>
        <dbReference type="ARBA" id="ARBA00022840"/>
    </source>
</evidence>
<dbReference type="Pfam" id="PF08706">
    <property type="entry name" value="D5_N"/>
    <property type="match status" value="1"/>
</dbReference>
<dbReference type="SUPFAM" id="SSF52540">
    <property type="entry name" value="P-loop containing nucleoside triphosphate hydrolases"/>
    <property type="match status" value="1"/>
</dbReference>